<dbReference type="RefSeq" id="WP_310048087.1">
    <property type="nucleotide sequence ID" value="NZ_JAVDTL010000006.1"/>
</dbReference>
<dbReference type="PIRSF" id="PIRSF000332">
    <property type="entry name" value="FMO"/>
    <property type="match status" value="1"/>
</dbReference>
<keyword evidence="8" id="KW-1185">Reference proteome</keyword>
<dbReference type="GO" id="GO:0004499">
    <property type="term" value="F:N,N-dimethylaniline monooxygenase activity"/>
    <property type="evidence" value="ECO:0007669"/>
    <property type="project" value="InterPro"/>
</dbReference>
<sequence>MTTTTTMPETSPATPAAHDLRGHIALIGAGPSGLAAARNLQKLGVPFQGFEAHTDVGGLWNIDNPRSTVYESAHLISSKHTTEFTEFPMRPEVADYPSHRDMRQYFFDFAEHFGLRQHYWFGTRVLRVEPVGEGAAPLWRVTWTQHGGPAQTAEFKGVVIANGTLAEPSMPRFEGHFDGELLHTSAYKSPELFKGKRVLVVGAGNSGCDIAVDAVHYARSVDISVRRGYYFVPKYVFGKPADTLGGKFKMPPWLKQKVDSVVLQWFTGDPARFGLPKPDYKMYESHPVVNSLVLHHLGHGDIHVKPDIARFEGHTVHFKDGSAQDYDLVLCATGYKLHYPFIDHSLLNWQGMAPQLYLNILSPRFDNLAVMGMIEASGIGWQGRYEQAELVARFFKAQAEGSPRAEALRQAKAGPPPDLSGGFKYLQLERMAYYVHKDTYRNAVRAAAAALE</sequence>
<comment type="caution">
    <text evidence="6">The sequence shown here is derived from an EMBL/GenBank/DDBJ whole genome shotgun (WGS) entry which is preliminary data.</text>
</comment>
<dbReference type="GO" id="GO:0050660">
    <property type="term" value="F:flavin adenine dinucleotide binding"/>
    <property type="evidence" value="ECO:0007669"/>
    <property type="project" value="InterPro"/>
</dbReference>
<dbReference type="GO" id="GO:0050661">
    <property type="term" value="F:NADP binding"/>
    <property type="evidence" value="ECO:0007669"/>
    <property type="project" value="InterPro"/>
</dbReference>
<dbReference type="InterPro" id="IPR036188">
    <property type="entry name" value="FAD/NAD-bd_sf"/>
</dbReference>
<evidence type="ECO:0000256" key="3">
    <source>
        <dbReference type="ARBA" id="ARBA00022827"/>
    </source>
</evidence>
<keyword evidence="2" id="KW-0285">Flavoprotein</keyword>
<dbReference type="EMBL" id="JAVDTS010000003">
    <property type="protein sequence ID" value="MDR6837243.1"/>
    <property type="molecule type" value="Genomic_DNA"/>
</dbReference>
<evidence type="ECO:0000313" key="7">
    <source>
        <dbReference type="EMBL" id="MDR6837243.1"/>
    </source>
</evidence>
<dbReference type="Proteomes" id="UP001253458">
    <property type="component" value="Unassembled WGS sequence"/>
</dbReference>
<evidence type="ECO:0000256" key="5">
    <source>
        <dbReference type="ARBA" id="ARBA00023002"/>
    </source>
</evidence>
<dbReference type="PRINTS" id="PR00370">
    <property type="entry name" value="FMOXYGENASE"/>
</dbReference>
<name>A0AAJ2F5W5_ACIDE</name>
<proteinExistence type="inferred from homology"/>
<evidence type="ECO:0000256" key="1">
    <source>
        <dbReference type="ARBA" id="ARBA00009183"/>
    </source>
</evidence>
<organism evidence="6 9">
    <name type="scientific">Acidovorax delafieldii</name>
    <name type="common">Pseudomonas delafieldii</name>
    <dbReference type="NCBI Taxonomy" id="47920"/>
    <lineage>
        <taxon>Bacteria</taxon>
        <taxon>Pseudomonadati</taxon>
        <taxon>Pseudomonadota</taxon>
        <taxon>Betaproteobacteria</taxon>
        <taxon>Burkholderiales</taxon>
        <taxon>Comamonadaceae</taxon>
        <taxon>Acidovorax</taxon>
    </lineage>
</organism>
<keyword evidence="3" id="KW-0274">FAD</keyword>
<evidence type="ECO:0000313" key="9">
    <source>
        <dbReference type="Proteomes" id="UP001253458"/>
    </source>
</evidence>
<comment type="similarity">
    <text evidence="1">Belongs to the FMO family.</text>
</comment>
<dbReference type="InterPro" id="IPR050346">
    <property type="entry name" value="FMO-like"/>
</dbReference>
<dbReference type="Pfam" id="PF00743">
    <property type="entry name" value="FMO-like"/>
    <property type="match status" value="1"/>
</dbReference>
<evidence type="ECO:0000256" key="4">
    <source>
        <dbReference type="ARBA" id="ARBA00022857"/>
    </source>
</evidence>
<dbReference type="EMBL" id="JAVDTL010000006">
    <property type="protein sequence ID" value="MDR6768528.1"/>
    <property type="molecule type" value="Genomic_DNA"/>
</dbReference>
<dbReference type="InterPro" id="IPR020946">
    <property type="entry name" value="Flavin_mOase-like"/>
</dbReference>
<gene>
    <name evidence="6" type="ORF">J2W88_003832</name>
    <name evidence="7" type="ORF">J2W93_002081</name>
</gene>
<protein>
    <submittedName>
        <fullName evidence="6">Cation diffusion facilitator CzcD-associated flavoprotein CzcO</fullName>
    </submittedName>
</protein>
<dbReference type="SUPFAM" id="SSF51905">
    <property type="entry name" value="FAD/NAD(P)-binding domain"/>
    <property type="match status" value="2"/>
</dbReference>
<keyword evidence="5" id="KW-0560">Oxidoreductase</keyword>
<reference evidence="6 8" key="1">
    <citation type="submission" date="2023-07" db="EMBL/GenBank/DDBJ databases">
        <title>Sorghum-associated microbial communities from plants grown in Nebraska, USA.</title>
        <authorList>
            <person name="Schachtman D."/>
        </authorList>
    </citation>
    <scope>NUCLEOTIDE SEQUENCE</scope>
    <source>
        <strain evidence="7 8">BE105</strain>
        <strain evidence="6">BE69</strain>
    </source>
</reference>
<keyword evidence="4" id="KW-0521">NADP</keyword>
<dbReference type="PANTHER" id="PTHR23023">
    <property type="entry name" value="DIMETHYLANILINE MONOOXYGENASE"/>
    <property type="match status" value="1"/>
</dbReference>
<dbReference type="Proteomes" id="UP001249076">
    <property type="component" value="Unassembled WGS sequence"/>
</dbReference>
<evidence type="ECO:0000313" key="6">
    <source>
        <dbReference type="EMBL" id="MDR6768528.1"/>
    </source>
</evidence>
<accession>A0AAJ2F5W5</accession>
<dbReference type="InterPro" id="IPR000960">
    <property type="entry name" value="Flavin_mOase"/>
</dbReference>
<evidence type="ECO:0000313" key="8">
    <source>
        <dbReference type="Proteomes" id="UP001249076"/>
    </source>
</evidence>
<evidence type="ECO:0000256" key="2">
    <source>
        <dbReference type="ARBA" id="ARBA00022630"/>
    </source>
</evidence>
<dbReference type="Gene3D" id="3.50.50.60">
    <property type="entry name" value="FAD/NAD(P)-binding domain"/>
    <property type="match status" value="1"/>
</dbReference>
<dbReference type="AlphaFoldDB" id="A0AAJ2F5W5"/>